<reference evidence="1 2" key="1">
    <citation type="submission" date="2018-01" db="EMBL/GenBank/DDBJ databases">
        <title>Draft genome sequences of clinical isolates and type strains of oral Veillonella including Veillonella infantum sp., nov.</title>
        <authorList>
            <person name="Mashima I."/>
            <person name="Liao Y.-C."/>
            <person name="Sabharwal A."/>
            <person name="Haase E.M."/>
            <person name="Nakazawa F."/>
            <person name="Scannapieco F.A."/>
        </authorList>
    </citation>
    <scope>NUCLEOTIDE SEQUENCE [LARGE SCALE GENOMIC DNA]</scope>
    <source>
        <strain evidence="1 2">JCM 15641</strain>
    </source>
</reference>
<dbReference type="EMBL" id="PPDB01000003">
    <property type="protein sequence ID" value="PQL20122.1"/>
    <property type="molecule type" value="Genomic_DNA"/>
</dbReference>
<organism evidence="1 2">
    <name type="scientific">Veillonella denticariosi JCM 15641</name>
    <dbReference type="NCBI Taxonomy" id="1298594"/>
    <lineage>
        <taxon>Bacteria</taxon>
        <taxon>Bacillati</taxon>
        <taxon>Bacillota</taxon>
        <taxon>Negativicutes</taxon>
        <taxon>Veillonellales</taxon>
        <taxon>Veillonellaceae</taxon>
        <taxon>Veillonella</taxon>
    </lineage>
</organism>
<evidence type="ECO:0000313" key="2">
    <source>
        <dbReference type="Proteomes" id="UP000237916"/>
    </source>
</evidence>
<dbReference type="STRING" id="1298594.GCA_001312465_01760"/>
<keyword evidence="2" id="KW-1185">Reference proteome</keyword>
<protein>
    <submittedName>
        <fullName evidence="1">Uncharacterized protein</fullName>
    </submittedName>
</protein>
<sequence length="113" mass="13160">MCVLYKVDNQLKTQYSASQEIFWAELRTLTNEVDLKVDSITPFIFDISTLSPHFVVKFMDVDDSNNIKKFISKNGWELSGNYYQKEIDGQLYYLSIKEDTPDEVVLEFSEKGL</sequence>
<gene>
    <name evidence="1" type="ORF">VEHSUH05_03370</name>
</gene>
<evidence type="ECO:0000313" key="1">
    <source>
        <dbReference type="EMBL" id="PQL20122.1"/>
    </source>
</evidence>
<name>A0A2S7ZA28_9FIRM</name>
<proteinExistence type="predicted"/>
<dbReference type="Proteomes" id="UP000237916">
    <property type="component" value="Unassembled WGS sequence"/>
</dbReference>
<comment type="caution">
    <text evidence="1">The sequence shown here is derived from an EMBL/GenBank/DDBJ whole genome shotgun (WGS) entry which is preliminary data.</text>
</comment>
<accession>A0A2S7ZA28</accession>
<dbReference type="AlphaFoldDB" id="A0A2S7ZA28"/>